<evidence type="ECO:0000313" key="3">
    <source>
        <dbReference type="Proteomes" id="UP000616885"/>
    </source>
</evidence>
<evidence type="ECO:0000313" key="2">
    <source>
        <dbReference type="EMBL" id="KAF9759849.1"/>
    </source>
</evidence>
<reference evidence="2" key="1">
    <citation type="submission" date="2020-10" db="EMBL/GenBank/DDBJ databases">
        <title>High-Quality Genome Resource of Clonostachys rosea strain S41 by Oxford Nanopore Long-Read Sequencing.</title>
        <authorList>
            <person name="Wang H."/>
        </authorList>
    </citation>
    <scope>NUCLEOTIDE SEQUENCE</scope>
    <source>
        <strain evidence="2">S41</strain>
    </source>
</reference>
<keyword evidence="1" id="KW-0472">Membrane</keyword>
<feature type="transmembrane region" description="Helical" evidence="1">
    <location>
        <begin position="232"/>
        <end position="251"/>
    </location>
</feature>
<dbReference type="Proteomes" id="UP000616885">
    <property type="component" value="Unassembled WGS sequence"/>
</dbReference>
<proteinExistence type="predicted"/>
<dbReference type="AlphaFoldDB" id="A0A8H7NP56"/>
<feature type="transmembrane region" description="Helical" evidence="1">
    <location>
        <begin position="263"/>
        <end position="281"/>
    </location>
</feature>
<evidence type="ECO:0000256" key="1">
    <source>
        <dbReference type="SAM" id="Phobius"/>
    </source>
</evidence>
<dbReference type="EMBL" id="JADCTT010000001">
    <property type="protein sequence ID" value="KAF9759849.1"/>
    <property type="molecule type" value="Genomic_DNA"/>
</dbReference>
<name>A0A8H7NP56_BIOOC</name>
<gene>
    <name evidence="2" type="ORF">IM811_001543</name>
</gene>
<organism evidence="2 3">
    <name type="scientific">Bionectria ochroleuca</name>
    <name type="common">Gliocladium roseum</name>
    <dbReference type="NCBI Taxonomy" id="29856"/>
    <lineage>
        <taxon>Eukaryota</taxon>
        <taxon>Fungi</taxon>
        <taxon>Dikarya</taxon>
        <taxon>Ascomycota</taxon>
        <taxon>Pezizomycotina</taxon>
        <taxon>Sordariomycetes</taxon>
        <taxon>Hypocreomycetidae</taxon>
        <taxon>Hypocreales</taxon>
        <taxon>Bionectriaceae</taxon>
        <taxon>Clonostachys</taxon>
    </lineage>
</organism>
<comment type="caution">
    <text evidence="2">The sequence shown here is derived from an EMBL/GenBank/DDBJ whole genome shotgun (WGS) entry which is preliminary data.</text>
</comment>
<keyword evidence="1" id="KW-0812">Transmembrane</keyword>
<protein>
    <submittedName>
        <fullName evidence="2">Uncharacterized protein</fullName>
    </submittedName>
</protein>
<accession>A0A8H7NP56</accession>
<sequence length="360" mass="41020">MQPASGWLGNLAFALAIVGFLFGGQFVDKSFARKAGHAYFPACFSFGWFGYIPVALYRLLYSRTLMPKPGSHVRVINLETATASNNKSWLIGYYLRSCMRSMRRQLGSSPNQFRIFVFMSERIKPPSIYTVYMDDIFRASFLIAQFVASFTLGFMRDDWGVLVITLYGTLLSCWIGCLSQWDTEKNPPLADSGHTYALRSTAHPLELMVIKSSNEEKVVLSLDHLAQSYRPASLKVLAIHLLPFIMSLFLLHKIITLETNQTVLWIVGILGMVDNFISSWWTRDPEEWDMGVNLKEVILGSNIMHALMAYETSYGHGIALRREYFPGKVDPTVEDWWNGNRTEYDAARKRNDKTAIQSMQ</sequence>
<keyword evidence="1" id="KW-1133">Transmembrane helix</keyword>
<feature type="transmembrane region" description="Helical" evidence="1">
    <location>
        <begin position="6"/>
        <end position="27"/>
    </location>
</feature>
<feature type="transmembrane region" description="Helical" evidence="1">
    <location>
        <begin position="161"/>
        <end position="181"/>
    </location>
</feature>
<feature type="transmembrane region" description="Helical" evidence="1">
    <location>
        <begin position="39"/>
        <end position="60"/>
    </location>
</feature>